<reference evidence="2" key="1">
    <citation type="journal article" date="2015" name="Nat. Genet.">
        <title>The genome and transcriptome of the zoonotic hookworm Ancylostoma ceylanicum identify infection-specific gene families.</title>
        <authorList>
            <person name="Schwarz E.M."/>
            <person name="Hu Y."/>
            <person name="Antoshechkin I."/>
            <person name="Miller M.M."/>
            <person name="Sternberg P.W."/>
            <person name="Aroian R.V."/>
        </authorList>
    </citation>
    <scope>NUCLEOTIDE SEQUENCE</scope>
    <source>
        <strain evidence="2">HY135</strain>
    </source>
</reference>
<evidence type="ECO:0000313" key="2">
    <source>
        <dbReference type="Proteomes" id="UP000024635"/>
    </source>
</evidence>
<keyword evidence="2" id="KW-1185">Reference proteome</keyword>
<proteinExistence type="predicted"/>
<organism evidence="1 2">
    <name type="scientific">Ancylostoma ceylanicum</name>
    <dbReference type="NCBI Taxonomy" id="53326"/>
    <lineage>
        <taxon>Eukaryota</taxon>
        <taxon>Metazoa</taxon>
        <taxon>Ecdysozoa</taxon>
        <taxon>Nematoda</taxon>
        <taxon>Chromadorea</taxon>
        <taxon>Rhabditida</taxon>
        <taxon>Rhabditina</taxon>
        <taxon>Rhabditomorpha</taxon>
        <taxon>Strongyloidea</taxon>
        <taxon>Ancylostomatidae</taxon>
        <taxon>Ancylostomatinae</taxon>
        <taxon>Ancylostoma</taxon>
    </lineage>
</organism>
<dbReference type="EMBL" id="JARK01001679">
    <property type="protein sequence ID" value="EYB83088.1"/>
    <property type="molecule type" value="Genomic_DNA"/>
</dbReference>
<evidence type="ECO:0000313" key="1">
    <source>
        <dbReference type="EMBL" id="EYB83088.1"/>
    </source>
</evidence>
<name>A0A016RXM9_9BILA</name>
<dbReference type="AlphaFoldDB" id="A0A016RXM9"/>
<accession>A0A016RXM9</accession>
<protein>
    <submittedName>
        <fullName evidence="1">Uncharacterized protein</fullName>
    </submittedName>
</protein>
<gene>
    <name evidence="1" type="primary">Acey_s0343.g3063</name>
    <name evidence="1" type="ORF">Y032_0343g3063</name>
</gene>
<comment type="caution">
    <text evidence="1">The sequence shown here is derived from an EMBL/GenBank/DDBJ whole genome shotgun (WGS) entry which is preliminary data.</text>
</comment>
<sequence length="67" mass="7644">MPTWTLSYRTELDGFIPGYSLISRQLSTDRITLGRCTAAWLETLPKLKKYQAFVIFSELNTISTMPA</sequence>
<dbReference type="Proteomes" id="UP000024635">
    <property type="component" value="Unassembled WGS sequence"/>
</dbReference>